<comment type="caution">
    <text evidence="1">The sequence shown here is derived from an EMBL/GenBank/DDBJ whole genome shotgun (WGS) entry which is preliminary data.</text>
</comment>
<dbReference type="AlphaFoldDB" id="A0A6A4QSS2"/>
<reference evidence="2" key="1">
    <citation type="journal article" date="2020" name="Nat. Commun.">
        <title>Genome sequence of the cluster root forming white lupin.</title>
        <authorList>
            <person name="Hufnagel B."/>
            <person name="Marques A."/>
            <person name="Soriano A."/>
            <person name="Marques L."/>
            <person name="Divol F."/>
            <person name="Doumas P."/>
            <person name="Sallet E."/>
            <person name="Mancinotti D."/>
            <person name="Carrere S."/>
            <person name="Marande W."/>
            <person name="Arribat S."/>
            <person name="Keller J."/>
            <person name="Huneau C."/>
            <person name="Blein T."/>
            <person name="Aime D."/>
            <person name="Laguerre M."/>
            <person name="Taylor J."/>
            <person name="Schubert V."/>
            <person name="Nelson M."/>
            <person name="Geu-Flores F."/>
            <person name="Crespi M."/>
            <person name="Gallardo-Guerrero K."/>
            <person name="Delaux P.-M."/>
            <person name="Salse J."/>
            <person name="Berges H."/>
            <person name="Guyot R."/>
            <person name="Gouzy J."/>
            <person name="Peret B."/>
        </authorList>
    </citation>
    <scope>NUCLEOTIDE SEQUENCE [LARGE SCALE GENOMIC DNA]</scope>
    <source>
        <strain evidence="2">cv. Amiga</strain>
    </source>
</reference>
<gene>
    <name evidence="1" type="ORF">Lalb_Chr03g0026381</name>
</gene>
<keyword evidence="2" id="KW-1185">Reference proteome</keyword>
<dbReference type="EMBL" id="WOCE01000003">
    <property type="protein sequence ID" value="KAE9616583.1"/>
    <property type="molecule type" value="Genomic_DNA"/>
</dbReference>
<protein>
    <submittedName>
        <fullName evidence="1">Uncharacterized protein</fullName>
    </submittedName>
</protein>
<dbReference type="Proteomes" id="UP000447434">
    <property type="component" value="Chromosome 3"/>
</dbReference>
<proteinExistence type="predicted"/>
<accession>A0A6A4QSS2</accession>
<evidence type="ECO:0000313" key="2">
    <source>
        <dbReference type="Proteomes" id="UP000447434"/>
    </source>
</evidence>
<organism evidence="1 2">
    <name type="scientific">Lupinus albus</name>
    <name type="common">White lupine</name>
    <name type="synonym">Lupinus termis</name>
    <dbReference type="NCBI Taxonomy" id="3870"/>
    <lineage>
        <taxon>Eukaryota</taxon>
        <taxon>Viridiplantae</taxon>
        <taxon>Streptophyta</taxon>
        <taxon>Embryophyta</taxon>
        <taxon>Tracheophyta</taxon>
        <taxon>Spermatophyta</taxon>
        <taxon>Magnoliopsida</taxon>
        <taxon>eudicotyledons</taxon>
        <taxon>Gunneridae</taxon>
        <taxon>Pentapetalae</taxon>
        <taxon>rosids</taxon>
        <taxon>fabids</taxon>
        <taxon>Fabales</taxon>
        <taxon>Fabaceae</taxon>
        <taxon>Papilionoideae</taxon>
        <taxon>50 kb inversion clade</taxon>
        <taxon>genistoids sensu lato</taxon>
        <taxon>core genistoids</taxon>
        <taxon>Genisteae</taxon>
        <taxon>Lupinus</taxon>
    </lineage>
</organism>
<sequence>MNQQHLWWFLDLEVKYQQMLPALPVLFCLQYDRSRPIRFGMPSQHWWLQVQMSQEMRDLPSRPMIDRHPPKQL</sequence>
<name>A0A6A4QSS2_LUPAL</name>
<evidence type="ECO:0000313" key="1">
    <source>
        <dbReference type="EMBL" id="KAE9616583.1"/>
    </source>
</evidence>